<dbReference type="Gene3D" id="1.10.287.950">
    <property type="entry name" value="Methyl-accepting chemotaxis protein"/>
    <property type="match status" value="1"/>
</dbReference>
<dbReference type="PANTHER" id="PTHR32089">
    <property type="entry name" value="METHYL-ACCEPTING CHEMOTAXIS PROTEIN MCPB"/>
    <property type="match status" value="1"/>
</dbReference>
<feature type="domain" description="HAMP" evidence="6">
    <location>
        <begin position="326"/>
        <end position="380"/>
    </location>
</feature>
<reference evidence="7" key="1">
    <citation type="journal article" date="2020" name="mSystems">
        <title>Genome- and Community-Level Interaction Insights into Carbon Utilization and Element Cycling Functions of Hydrothermarchaeota in Hydrothermal Sediment.</title>
        <authorList>
            <person name="Zhou Z."/>
            <person name="Liu Y."/>
            <person name="Xu W."/>
            <person name="Pan J."/>
            <person name="Luo Z.H."/>
            <person name="Li M."/>
        </authorList>
    </citation>
    <scope>NUCLEOTIDE SEQUENCE [LARGE SCALE GENOMIC DNA]</scope>
    <source>
        <strain evidence="7">SpSt-503</strain>
    </source>
</reference>
<dbReference type="InterPro" id="IPR013587">
    <property type="entry name" value="Nitrate/nitrite_sensing"/>
</dbReference>
<protein>
    <submittedName>
        <fullName evidence="7">Methyl-accepting chemotaxis protein</fullName>
    </submittedName>
</protein>
<dbReference type="GO" id="GO:0016020">
    <property type="term" value="C:membrane"/>
    <property type="evidence" value="ECO:0007669"/>
    <property type="project" value="InterPro"/>
</dbReference>
<dbReference type="Pfam" id="PF08376">
    <property type="entry name" value="NIT"/>
    <property type="match status" value="1"/>
</dbReference>
<comment type="caution">
    <text evidence="7">The sequence shown here is derived from an EMBL/GenBank/DDBJ whole genome shotgun (WGS) entry which is preliminary data.</text>
</comment>
<dbReference type="SMART" id="SM00283">
    <property type="entry name" value="MA"/>
    <property type="match status" value="1"/>
</dbReference>
<evidence type="ECO:0000259" key="6">
    <source>
        <dbReference type="PROSITE" id="PS50885"/>
    </source>
</evidence>
<dbReference type="EMBL" id="DSVL01000217">
    <property type="protein sequence ID" value="HFH29267.1"/>
    <property type="molecule type" value="Genomic_DNA"/>
</dbReference>
<organism evidence="7">
    <name type="scientific">Gracilinema caldarium</name>
    <dbReference type="NCBI Taxonomy" id="215591"/>
    <lineage>
        <taxon>Bacteria</taxon>
        <taxon>Pseudomonadati</taxon>
        <taxon>Spirochaetota</taxon>
        <taxon>Spirochaetia</taxon>
        <taxon>Spirochaetales</taxon>
        <taxon>Breznakiellaceae</taxon>
        <taxon>Gracilinema</taxon>
    </lineage>
</organism>
<feature type="domain" description="Methyl-accepting transducer" evidence="5">
    <location>
        <begin position="427"/>
        <end position="649"/>
    </location>
</feature>
<dbReference type="Gene3D" id="6.10.340.10">
    <property type="match status" value="1"/>
</dbReference>
<evidence type="ECO:0000256" key="3">
    <source>
        <dbReference type="PROSITE-ProRule" id="PRU00284"/>
    </source>
</evidence>
<dbReference type="InterPro" id="IPR004089">
    <property type="entry name" value="MCPsignal_dom"/>
</dbReference>
<dbReference type="AlphaFoldDB" id="A0A7C3IJA5"/>
<evidence type="ECO:0000256" key="1">
    <source>
        <dbReference type="ARBA" id="ARBA00023224"/>
    </source>
</evidence>
<proteinExistence type="inferred from homology"/>
<sequence length="717" mass="78024">MSLSIRSRLFILFLVPLGFFIIREGMVFQKNLSEARLYKSQQKNIKVMGVTGDLVTALQRERGISSIYASSGRELSSIQAERAKVDGELERWLKEVAPASYIKGEKNDVPQKIKAARALVDGKGFTSFYDVFDVYTTIIQSLLGISNKAVNQPTIGGIGKVMSSMAIFMQAQESIAATRGILGSILAGQHRISDPERIMDLIESFEGLEINLKSPAIIYSDETKQAVQQILAGDAYKVIQGALLEVVTKNMAENGKVGYSTSYEELWSKGTGLVTELNGVVQKELGNIIDRSVQMDKKYSVDFVFAIVLVLIMIIGMVSTGLVFARSIRTPVVQVMHTFDSIARGQGDLSQEIIVKDSSELGKMAQYFNLFTTQLSNIIRSIKDETVHLKQLGETLSNEMEQSAAATEEIGATLKSIHQNILHQSASVTESAATIEQFLSNISELKGQIETQSAAVTESTASIRQMLESIRRVQESLEIGNAKIADLVQASEAGKNTLEPLIAQIGQITEQSRALQEANSLISGIAAQTNLLAMNAAIEAAHAGEHGRGFAVVADEIRKLAENAASHSKNIAQNLKAIQAVINTVVQSSQKVSDSFTTIDNGIQEVNSSREQMRFAMLEQQSASKEVSTALDEITTITSKVQDFASETESGSMQIKGEMANLLQVTEEIRNAVAEASKALDDITAATVHVHELTEENRASIDRIYAGIGSFKLKDEA</sequence>
<evidence type="ECO:0000259" key="5">
    <source>
        <dbReference type="PROSITE" id="PS50111"/>
    </source>
</evidence>
<dbReference type="PANTHER" id="PTHR32089:SF112">
    <property type="entry name" value="LYSOZYME-LIKE PROTEIN-RELATED"/>
    <property type="match status" value="1"/>
</dbReference>
<dbReference type="GO" id="GO:0007165">
    <property type="term" value="P:signal transduction"/>
    <property type="evidence" value="ECO:0007669"/>
    <property type="project" value="UniProtKB-KW"/>
</dbReference>
<dbReference type="InterPro" id="IPR003660">
    <property type="entry name" value="HAMP_dom"/>
</dbReference>
<keyword evidence="4" id="KW-0812">Transmembrane</keyword>
<keyword evidence="4" id="KW-0472">Membrane</keyword>
<keyword evidence="1 3" id="KW-0807">Transducer</keyword>
<evidence type="ECO:0000256" key="2">
    <source>
        <dbReference type="ARBA" id="ARBA00029447"/>
    </source>
</evidence>
<dbReference type="CDD" id="cd06225">
    <property type="entry name" value="HAMP"/>
    <property type="match status" value="1"/>
</dbReference>
<gene>
    <name evidence="7" type="ORF">ENS59_07110</name>
</gene>
<evidence type="ECO:0000256" key="4">
    <source>
        <dbReference type="SAM" id="Phobius"/>
    </source>
</evidence>
<accession>A0A7C3IJA5</accession>
<keyword evidence="4" id="KW-1133">Transmembrane helix</keyword>
<comment type="similarity">
    <text evidence="2">Belongs to the methyl-accepting chemotaxis (MCP) protein family.</text>
</comment>
<feature type="transmembrane region" description="Helical" evidence="4">
    <location>
        <begin position="303"/>
        <end position="325"/>
    </location>
</feature>
<dbReference type="Pfam" id="PF00672">
    <property type="entry name" value="HAMP"/>
    <property type="match status" value="1"/>
</dbReference>
<evidence type="ECO:0000313" key="7">
    <source>
        <dbReference type="EMBL" id="HFH29267.1"/>
    </source>
</evidence>
<dbReference type="SMART" id="SM00304">
    <property type="entry name" value="HAMP"/>
    <property type="match status" value="1"/>
</dbReference>
<dbReference type="SUPFAM" id="SSF58104">
    <property type="entry name" value="Methyl-accepting chemotaxis protein (MCP) signaling domain"/>
    <property type="match status" value="1"/>
</dbReference>
<dbReference type="PROSITE" id="PS50111">
    <property type="entry name" value="CHEMOTAXIS_TRANSDUC_2"/>
    <property type="match status" value="1"/>
</dbReference>
<dbReference type="Pfam" id="PF00015">
    <property type="entry name" value="MCPsignal"/>
    <property type="match status" value="1"/>
</dbReference>
<dbReference type="PROSITE" id="PS50885">
    <property type="entry name" value="HAMP"/>
    <property type="match status" value="1"/>
</dbReference>
<name>A0A7C3IJA5_9SPIR</name>